<reference evidence="1 2" key="1">
    <citation type="submission" date="2007-08" db="EMBL/GenBank/DDBJ databases">
        <authorList>
            <consortium name="The Vibrio harveyi Genome Sequencing Project"/>
            <person name="Bassler B."/>
            <person name="Clifton S.W."/>
            <person name="Fulton L."/>
            <person name="Delehaunty K."/>
            <person name="Fronick C."/>
            <person name="Harrison M."/>
            <person name="Markivic C."/>
            <person name="Fulton R."/>
            <person name="Tin-Wollam A.-M."/>
            <person name="Shah N."/>
            <person name="Pepin K."/>
            <person name="Nash W."/>
            <person name="Thiruvilangam P."/>
            <person name="Bhonagiri V."/>
            <person name="Waters C."/>
            <person name="Tu K.C."/>
            <person name="Irgon J."/>
            <person name="Wilson R.K."/>
        </authorList>
    </citation>
    <scope>NUCLEOTIDE SEQUENCE [LARGE SCALE GENOMIC DNA]</scope>
    <source>
        <strain evidence="2">ATCC BAA-1116 / BB120</strain>
    </source>
</reference>
<protein>
    <recommendedName>
        <fullName evidence="3">DUF1107 domain-containing protein</fullName>
    </recommendedName>
</protein>
<evidence type="ECO:0000313" key="1">
    <source>
        <dbReference type="EMBL" id="ABU69778.1"/>
    </source>
</evidence>
<proteinExistence type="predicted"/>
<dbReference type="Gene3D" id="3.30.1910.10">
    <property type="entry name" value="so0334 like domain"/>
    <property type="match status" value="1"/>
</dbReference>
<organism evidence="1 2">
    <name type="scientific">Vibrio campbellii (strain ATCC BAA-1116)</name>
    <dbReference type="NCBI Taxonomy" id="2902295"/>
    <lineage>
        <taxon>Bacteria</taxon>
        <taxon>Pseudomonadati</taxon>
        <taxon>Pseudomonadota</taxon>
        <taxon>Gammaproteobacteria</taxon>
        <taxon>Vibrionales</taxon>
        <taxon>Vibrionaceae</taxon>
        <taxon>Vibrio</taxon>
    </lineage>
</organism>
<dbReference type="AlphaFoldDB" id="A7N0G9"/>
<sequence length="83" mass="9612">MPWKEQSVFSQKDIEVVMLREFAVYRPRQVARFVKTLFKGQFSIAGVGQFRFDNGKVLLPDIKNPQQLSVFREVNQAILSLPV</sequence>
<gene>
    <name evidence="1" type="ordered locus">VIBHAR_00777</name>
</gene>
<accession>A7N0G9</accession>
<dbReference type="Proteomes" id="UP000008152">
    <property type="component" value="Chromosome I"/>
</dbReference>
<dbReference type="PATRIC" id="fig|338187.36.peg.722"/>
<evidence type="ECO:0008006" key="3">
    <source>
        <dbReference type="Google" id="ProtNLM"/>
    </source>
</evidence>
<dbReference type="Pfam" id="PF06526">
    <property type="entry name" value="DUF1107"/>
    <property type="match status" value="1"/>
</dbReference>
<dbReference type="InterPro" id="IPR009491">
    <property type="entry name" value="DUF1107"/>
</dbReference>
<dbReference type="EMBL" id="CP000789">
    <property type="protein sequence ID" value="ABU69778.1"/>
    <property type="molecule type" value="Genomic_DNA"/>
</dbReference>
<dbReference type="KEGG" id="vha:VIBHAR_00777"/>
<evidence type="ECO:0000313" key="2">
    <source>
        <dbReference type="Proteomes" id="UP000008152"/>
    </source>
</evidence>
<name>A7N0G9_VIBC1</name>